<accession>A0A074TG65</accession>
<dbReference type="GO" id="GO:0003677">
    <property type="term" value="F:DNA binding"/>
    <property type="evidence" value="ECO:0007669"/>
    <property type="project" value="InterPro"/>
</dbReference>
<gene>
    <name evidence="1" type="ORF">DL1_15140</name>
</gene>
<dbReference type="InterPro" id="IPR009057">
    <property type="entry name" value="Homeodomain-like_sf"/>
</dbReference>
<dbReference type="EMBL" id="JHEH01000048">
    <property type="protein sequence ID" value="KEP68048.1"/>
    <property type="molecule type" value="Genomic_DNA"/>
</dbReference>
<sequence length="62" mass="6856">MIRQRFSLKFKFGALKLAIERGVSIAQFCRELERAVSVLRSWMREAALALVRVAAGGMGATS</sequence>
<name>A0A074TG65_9RHOB</name>
<reference evidence="1 2" key="1">
    <citation type="submission" date="2014-03" db="EMBL/GenBank/DDBJ databases">
        <title>The draft genome sequence of Thioclava dalianensis DLFJ1-1.</title>
        <authorList>
            <person name="Lai Q."/>
            <person name="Shao Z."/>
        </authorList>
    </citation>
    <scope>NUCLEOTIDE SEQUENCE [LARGE SCALE GENOMIC DNA]</scope>
    <source>
        <strain evidence="1 2">DLFJ1-1</strain>
    </source>
</reference>
<dbReference type="Proteomes" id="UP000027725">
    <property type="component" value="Unassembled WGS sequence"/>
</dbReference>
<evidence type="ECO:0000313" key="2">
    <source>
        <dbReference type="Proteomes" id="UP000027725"/>
    </source>
</evidence>
<dbReference type="GO" id="GO:0006313">
    <property type="term" value="P:DNA transposition"/>
    <property type="evidence" value="ECO:0007669"/>
    <property type="project" value="InterPro"/>
</dbReference>
<evidence type="ECO:0000313" key="1">
    <source>
        <dbReference type="EMBL" id="KEP68048.1"/>
    </source>
</evidence>
<dbReference type="RefSeq" id="WP_425441856.1">
    <property type="nucleotide sequence ID" value="NZ_FOVB01000022.1"/>
</dbReference>
<keyword evidence="2" id="KW-1185">Reference proteome</keyword>
<dbReference type="Pfam" id="PF01527">
    <property type="entry name" value="HTH_Tnp_1"/>
    <property type="match status" value="1"/>
</dbReference>
<dbReference type="AlphaFoldDB" id="A0A074TG65"/>
<proteinExistence type="predicted"/>
<dbReference type="SUPFAM" id="SSF46689">
    <property type="entry name" value="Homeodomain-like"/>
    <property type="match status" value="1"/>
</dbReference>
<dbReference type="STRING" id="1185766.SAMN05216224_12216"/>
<protein>
    <submittedName>
        <fullName evidence="1">Transposase</fullName>
    </submittedName>
</protein>
<organism evidence="1 2">
    <name type="scientific">Thioclava dalianensis</name>
    <dbReference type="NCBI Taxonomy" id="1185766"/>
    <lineage>
        <taxon>Bacteria</taxon>
        <taxon>Pseudomonadati</taxon>
        <taxon>Pseudomonadota</taxon>
        <taxon>Alphaproteobacteria</taxon>
        <taxon>Rhodobacterales</taxon>
        <taxon>Paracoccaceae</taxon>
        <taxon>Thioclava</taxon>
    </lineage>
</organism>
<comment type="caution">
    <text evidence="1">The sequence shown here is derived from an EMBL/GenBank/DDBJ whole genome shotgun (WGS) entry which is preliminary data.</text>
</comment>
<dbReference type="InterPro" id="IPR002514">
    <property type="entry name" value="Transposase_8"/>
</dbReference>
<dbReference type="GO" id="GO:0004803">
    <property type="term" value="F:transposase activity"/>
    <property type="evidence" value="ECO:0007669"/>
    <property type="project" value="InterPro"/>
</dbReference>